<keyword evidence="3" id="KW-1185">Reference proteome</keyword>
<comment type="caution">
    <text evidence="2">The sequence shown here is derived from an EMBL/GenBank/DDBJ whole genome shotgun (WGS) entry which is preliminary data.</text>
</comment>
<sequence length="178" mass="19190">MSALDDATRNMVCMADHANSMTTIYGTMMTASAEPDGLMVGYDSADEKQHCNAHCLCLPATTLRKFGLLYLPDSFFGVSSPCLGSFGIAAVRADIQGDGKASSDMVRRRNRLMECPQIPRVQSDDTGVFPSGTDNVRPQGPRSGGRYSTSWLQLTPHCVPKRGLSMASVAQQYDDSGL</sequence>
<dbReference type="Proteomes" id="UP001174934">
    <property type="component" value="Unassembled WGS sequence"/>
</dbReference>
<evidence type="ECO:0000313" key="2">
    <source>
        <dbReference type="EMBL" id="KAK0636884.1"/>
    </source>
</evidence>
<dbReference type="EMBL" id="JAULSR010000001">
    <property type="protein sequence ID" value="KAK0636884.1"/>
    <property type="molecule type" value="Genomic_DNA"/>
</dbReference>
<feature type="region of interest" description="Disordered" evidence="1">
    <location>
        <begin position="123"/>
        <end position="147"/>
    </location>
</feature>
<protein>
    <submittedName>
        <fullName evidence="2">Uncharacterized protein</fullName>
    </submittedName>
</protein>
<evidence type="ECO:0000256" key="1">
    <source>
        <dbReference type="SAM" id="MobiDB-lite"/>
    </source>
</evidence>
<reference evidence="2" key="1">
    <citation type="submission" date="2023-06" db="EMBL/GenBank/DDBJ databases">
        <title>Genome-scale phylogeny and comparative genomics of the fungal order Sordariales.</title>
        <authorList>
            <consortium name="Lawrence Berkeley National Laboratory"/>
            <person name="Hensen N."/>
            <person name="Bonometti L."/>
            <person name="Westerberg I."/>
            <person name="Brannstrom I.O."/>
            <person name="Guillou S."/>
            <person name="Cros-Aarteil S."/>
            <person name="Calhoun S."/>
            <person name="Haridas S."/>
            <person name="Kuo A."/>
            <person name="Mondo S."/>
            <person name="Pangilinan J."/>
            <person name="Riley R."/>
            <person name="LaButti K."/>
            <person name="Andreopoulos B."/>
            <person name="Lipzen A."/>
            <person name="Chen C."/>
            <person name="Yanf M."/>
            <person name="Daum C."/>
            <person name="Ng V."/>
            <person name="Clum A."/>
            <person name="Steindorff A."/>
            <person name="Ohm R."/>
            <person name="Martin F."/>
            <person name="Silar P."/>
            <person name="Natvig D."/>
            <person name="Lalanne C."/>
            <person name="Gautier V."/>
            <person name="Ament-velasquez S.L."/>
            <person name="Kruys A."/>
            <person name="Hutchinson M.I."/>
            <person name="Powell A.J."/>
            <person name="Barry K."/>
            <person name="Miller A.N."/>
            <person name="Grigoriev I.V."/>
            <person name="Debuchy R."/>
            <person name="Gladieux P."/>
            <person name="Thoren M.H."/>
            <person name="Johannesson H."/>
        </authorList>
    </citation>
    <scope>NUCLEOTIDE SEQUENCE</scope>
    <source>
        <strain evidence="2">SMH3391-2</strain>
    </source>
</reference>
<organism evidence="2 3">
    <name type="scientific">Bombardia bombarda</name>
    <dbReference type="NCBI Taxonomy" id="252184"/>
    <lineage>
        <taxon>Eukaryota</taxon>
        <taxon>Fungi</taxon>
        <taxon>Dikarya</taxon>
        <taxon>Ascomycota</taxon>
        <taxon>Pezizomycotina</taxon>
        <taxon>Sordariomycetes</taxon>
        <taxon>Sordariomycetidae</taxon>
        <taxon>Sordariales</taxon>
        <taxon>Lasiosphaeriaceae</taxon>
        <taxon>Bombardia</taxon>
    </lineage>
</organism>
<gene>
    <name evidence="2" type="ORF">B0T17DRAFT_504284</name>
</gene>
<name>A0AA39XMQ0_9PEZI</name>
<dbReference type="AlphaFoldDB" id="A0AA39XMQ0"/>
<proteinExistence type="predicted"/>
<accession>A0AA39XMQ0</accession>
<evidence type="ECO:0000313" key="3">
    <source>
        <dbReference type="Proteomes" id="UP001174934"/>
    </source>
</evidence>